<dbReference type="Gene3D" id="3.30.1490.300">
    <property type="match status" value="1"/>
</dbReference>
<accession>D2U382</accession>
<dbReference type="Pfam" id="PF11104">
    <property type="entry name" value="PilM_2"/>
    <property type="match status" value="1"/>
</dbReference>
<evidence type="ECO:0000313" key="1">
    <source>
        <dbReference type="EMBL" id="CBA75713.1"/>
    </source>
</evidence>
<name>D2U382_9GAMM</name>
<dbReference type="EMBL" id="FN545257">
    <property type="protein sequence ID" value="CBA75713.1"/>
    <property type="molecule type" value="Genomic_DNA"/>
</dbReference>
<organism evidence="1">
    <name type="scientific">Arsenophonus nasoniae</name>
    <name type="common">son-killer infecting Nasonia vitripennis</name>
    <dbReference type="NCBI Taxonomy" id="638"/>
    <lineage>
        <taxon>Bacteria</taxon>
        <taxon>Pseudomonadati</taxon>
        <taxon>Pseudomonadota</taxon>
        <taxon>Gammaproteobacteria</taxon>
        <taxon>Enterobacterales</taxon>
        <taxon>Morganellaceae</taxon>
        <taxon>Arsenophonus</taxon>
    </lineage>
</organism>
<reference evidence="1" key="1">
    <citation type="journal article" date="2010" name="Insect Mol. Biol.">
        <title>The draft genome sequence of Arsenophonus nasoniae, son-killer bacterium of Nasonia vitripennis, reveals genes associated with virulence and symbiosis.</title>
        <authorList>
            <person name="Wilkes T."/>
            <person name="Darby A.C."/>
            <person name="Choi J."/>
            <person name="Colborne J.K."/>
            <person name="Werren J.H."/>
            <person name="Hurst G.D.D."/>
        </authorList>
    </citation>
    <scope>NUCLEOTIDE SEQUENCE</scope>
</reference>
<dbReference type="AlphaFoldDB" id="D2U382"/>
<sequence length="291" mass="34296">MNMEFYTLTIGKSSMFLQKWQIGLDIHHNKIQLVAATQHRHGWQLRECWQHSLPITKTQDTETQNIRITTLKNILQQWHKKLPNNCDARFSLSTLQILKSHFLLPEKITLTEPELGWLVHSKAETLFPMDIRELILDYRIYQKQIYLCATRRSDIVFWSELLHEVGFSLSVIDISPNALRYLAHKASIPDNTWLIYRRQQEWICAGPLYQSIHYQPLEITEVDSIEKLVLLLPKETQQQPNTIYYLGNDIKHHHFSTWSLLDSFQYYSIKLPKDFHNFAIAAGLALREGDK</sequence>
<evidence type="ECO:0008006" key="2">
    <source>
        <dbReference type="Google" id="ProtNLM"/>
    </source>
</evidence>
<protein>
    <recommendedName>
        <fullName evidence="2">Competence protein A</fullName>
    </recommendedName>
</protein>
<gene>
    <name evidence="1" type="ORF">ARN_30880</name>
</gene>
<proteinExistence type="predicted"/>
<dbReference type="Gene3D" id="3.30.420.40">
    <property type="match status" value="1"/>
</dbReference>
<dbReference type="InterPro" id="IPR005883">
    <property type="entry name" value="PilM"/>
</dbReference>